<proteinExistence type="predicted"/>
<evidence type="ECO:0000313" key="1">
    <source>
        <dbReference type="EMBL" id="BCT90978.1"/>
    </source>
</evidence>
<dbReference type="Proteomes" id="UP000681317">
    <property type="component" value="Chromosome"/>
</dbReference>
<protein>
    <submittedName>
        <fullName evidence="1">Uncharacterized protein</fullName>
    </submittedName>
</protein>
<gene>
    <name evidence="1" type="ORF">LYSCAS_00020</name>
</gene>
<evidence type="ECO:0000313" key="2">
    <source>
        <dbReference type="Proteomes" id="UP000681317"/>
    </source>
</evidence>
<keyword evidence="2" id="KW-1185">Reference proteome</keyword>
<reference evidence="1 2" key="1">
    <citation type="submission" date="2021-03" db="EMBL/GenBank/DDBJ databases">
        <title>Complete Genome Sequences of Two Lysobacter Strains Isolated from Sea Water (Lysobacter caseinilyticus) and Soil (Lysobacter helvus) in South Korea.</title>
        <authorList>
            <person name="Watanabe Y."/>
            <person name="Arakawa K."/>
        </authorList>
    </citation>
    <scope>NUCLEOTIDE SEQUENCE [LARGE SCALE GENOMIC DNA]</scope>
    <source>
        <strain evidence="1 2">KVB24</strain>
    </source>
</reference>
<sequence>MRNGANPFNEPFTTRADILDRVMKSRDFDIDTLVVLEALEAGVVPGDEHVAQLERMGLVERCDAGLSLTFDARLKLANLRSILRD</sequence>
<accession>A0ABM7Q185</accession>
<dbReference type="EMBL" id="AP024545">
    <property type="protein sequence ID" value="BCT90978.1"/>
    <property type="molecule type" value="Genomic_DNA"/>
</dbReference>
<organism evidence="1 2">
    <name type="scientific">Noviluteimonas caseinilytica</name>
    <dbReference type="NCBI Taxonomy" id="2675101"/>
    <lineage>
        <taxon>Bacteria</taxon>
        <taxon>Pseudomonadati</taxon>
        <taxon>Pseudomonadota</taxon>
        <taxon>Gammaproteobacteria</taxon>
        <taxon>Lysobacterales</taxon>
        <taxon>Lysobacteraceae</taxon>
        <taxon>Noviluteimonas</taxon>
    </lineage>
</organism>
<name>A0ABM7Q185_9GAMM</name>